<proteinExistence type="predicted"/>
<dbReference type="EMBL" id="HE796683">
    <property type="protein sequence ID" value="CCH01034.1"/>
    <property type="molecule type" value="Genomic_DNA"/>
</dbReference>
<dbReference type="RefSeq" id="WP_015332133.1">
    <property type="nucleotide sequence ID" value="NC_020054.1"/>
</dbReference>
<dbReference type="SUPFAM" id="SSF53254">
    <property type="entry name" value="Phosphoglycerate mutase-like"/>
    <property type="match status" value="1"/>
</dbReference>
<dbReference type="Pfam" id="PF00300">
    <property type="entry name" value="His_Phos_1"/>
    <property type="match status" value="1"/>
</dbReference>
<dbReference type="AlphaFoldDB" id="I0KA81"/>
<dbReference type="InterPro" id="IPR029033">
    <property type="entry name" value="His_PPase_superfam"/>
</dbReference>
<dbReference type="CDD" id="cd07067">
    <property type="entry name" value="HP_PGM_like"/>
    <property type="match status" value="1"/>
</dbReference>
<name>I0KA81_9BACT</name>
<gene>
    <name evidence="2" type="ORF">FAES_3025</name>
</gene>
<dbReference type="OrthoDB" id="3296006at2"/>
<dbReference type="HOGENOM" id="CLU_112476_1_0_10"/>
<dbReference type="Gene3D" id="3.40.50.1240">
    <property type="entry name" value="Phosphoglycerate mutase-like"/>
    <property type="match status" value="1"/>
</dbReference>
<dbReference type="Proteomes" id="UP000011058">
    <property type="component" value="Chromosome"/>
</dbReference>
<accession>I0KA81</accession>
<dbReference type="InterPro" id="IPR013078">
    <property type="entry name" value="His_Pase_superF_clade-1"/>
</dbReference>
<dbReference type="PROSITE" id="PS51257">
    <property type="entry name" value="PROKAR_LIPOPROTEIN"/>
    <property type="match status" value="1"/>
</dbReference>
<dbReference type="eggNOG" id="COG2062">
    <property type="taxonomic scope" value="Bacteria"/>
</dbReference>
<evidence type="ECO:0000313" key="2">
    <source>
        <dbReference type="EMBL" id="CCH01034.1"/>
    </source>
</evidence>
<feature type="chain" id="PRO_5003630492" evidence="1">
    <location>
        <begin position="23"/>
        <end position="165"/>
    </location>
</feature>
<dbReference type="STRING" id="1166018.FAES_3025"/>
<evidence type="ECO:0000313" key="3">
    <source>
        <dbReference type="Proteomes" id="UP000011058"/>
    </source>
</evidence>
<keyword evidence="1" id="KW-0732">Signal</keyword>
<dbReference type="SMART" id="SM00855">
    <property type="entry name" value="PGAM"/>
    <property type="match status" value="1"/>
</dbReference>
<reference evidence="2 3" key="1">
    <citation type="journal article" date="2012" name="J. Bacteriol.">
        <title>Genome Sequence of Fibrella aestuarina BUZ 2T, a Filamentous Marine Bacterium.</title>
        <authorList>
            <person name="Filippini M."/>
            <person name="Qi W."/>
            <person name="Blom J."/>
            <person name="Goesmann A."/>
            <person name="Smits T.H."/>
            <person name="Bagheri H.C."/>
        </authorList>
    </citation>
    <scope>NUCLEOTIDE SEQUENCE [LARGE SCALE GENOMIC DNA]</scope>
    <source>
        <strain evidence="3">BUZ 2T</strain>
    </source>
</reference>
<evidence type="ECO:0000256" key="1">
    <source>
        <dbReference type="SAM" id="SignalP"/>
    </source>
</evidence>
<sequence>MRFNYFLSAGLLCLLASCAPQSTIYIVRHAERANDSDTTSLSAAGLQRAERLSQRLAGLPLDSIFVTPYTRTRQTAAPTARSKGLPLTQYAVKPVTEIAERVRRFRGKSALIVGHSNTVLEIARALGTSPSIREIRHTDYQYLLILRFRQPSSGQPRVTLREDTY</sequence>
<protein>
    <submittedName>
        <fullName evidence="2">Phosphoglycerate mutase</fullName>
    </submittedName>
</protein>
<organism evidence="2 3">
    <name type="scientific">Fibrella aestuarina BUZ 2</name>
    <dbReference type="NCBI Taxonomy" id="1166018"/>
    <lineage>
        <taxon>Bacteria</taxon>
        <taxon>Pseudomonadati</taxon>
        <taxon>Bacteroidota</taxon>
        <taxon>Cytophagia</taxon>
        <taxon>Cytophagales</taxon>
        <taxon>Spirosomataceae</taxon>
        <taxon>Fibrella</taxon>
    </lineage>
</organism>
<feature type="signal peptide" evidence="1">
    <location>
        <begin position="1"/>
        <end position="22"/>
    </location>
</feature>
<dbReference type="KEGG" id="fae:FAES_3025"/>
<keyword evidence="3" id="KW-1185">Reference proteome</keyword>